<evidence type="ECO:0000256" key="1">
    <source>
        <dbReference type="SAM" id="MobiDB-lite"/>
    </source>
</evidence>
<organism evidence="2 3">
    <name type="scientific">Lutzomyia longipalpis</name>
    <name type="common">Sand fly</name>
    <dbReference type="NCBI Taxonomy" id="7200"/>
    <lineage>
        <taxon>Eukaryota</taxon>
        <taxon>Metazoa</taxon>
        <taxon>Ecdysozoa</taxon>
        <taxon>Arthropoda</taxon>
        <taxon>Hexapoda</taxon>
        <taxon>Insecta</taxon>
        <taxon>Pterygota</taxon>
        <taxon>Neoptera</taxon>
        <taxon>Endopterygota</taxon>
        <taxon>Diptera</taxon>
        <taxon>Nematocera</taxon>
        <taxon>Psychodoidea</taxon>
        <taxon>Psychodidae</taxon>
        <taxon>Lutzomyia</taxon>
        <taxon>Lutzomyia</taxon>
    </lineage>
</organism>
<evidence type="ECO:0000313" key="2">
    <source>
        <dbReference type="EnsemblMetazoa" id="LLOJ009749-PA"/>
    </source>
</evidence>
<dbReference type="Gene3D" id="1.10.8.10">
    <property type="entry name" value="DNA helicase RuvA subunit, C-terminal domain"/>
    <property type="match status" value="1"/>
</dbReference>
<dbReference type="VEuPathDB" id="VectorBase:LLONM1_011433"/>
<feature type="region of interest" description="Disordered" evidence="1">
    <location>
        <begin position="91"/>
        <end position="110"/>
    </location>
</feature>
<evidence type="ECO:0000313" key="3">
    <source>
        <dbReference type="Proteomes" id="UP000092461"/>
    </source>
</evidence>
<feature type="compositionally biased region" description="Polar residues" evidence="1">
    <location>
        <begin position="91"/>
        <end position="105"/>
    </location>
</feature>
<accession>A0A1B0GKZ6</accession>
<dbReference type="AlphaFoldDB" id="A0A1B0GKZ6"/>
<dbReference type="VEuPathDB" id="VectorBase:LLOJ009749"/>
<dbReference type="Proteomes" id="UP000092461">
    <property type="component" value="Unassembled WGS sequence"/>
</dbReference>
<dbReference type="EnsemblMetazoa" id="LLOJ009749-RA">
    <property type="protein sequence ID" value="LLOJ009749-PA"/>
    <property type="gene ID" value="LLOJ009749"/>
</dbReference>
<reference evidence="2" key="1">
    <citation type="submission" date="2020-05" db="UniProtKB">
        <authorList>
            <consortium name="EnsemblMetazoa"/>
        </authorList>
    </citation>
    <scope>IDENTIFICATION</scope>
    <source>
        <strain evidence="2">Jacobina</strain>
    </source>
</reference>
<keyword evidence="3" id="KW-1185">Reference proteome</keyword>
<sequence>MENSGRKDIATGTSSIRIKQLFHEMKQKFPTVSDDIVNDCVVRHTDRATCVALLQRHVDAVQAQLSPSHLPRANRTPSSPTIHVTERSFVETPQTPSPGVQTTAASAEGTLARQTSRFATELKIPPREPREAFEPEEVATTPRAPRRYTSVKFNLKDFSRDPEDGNVELVQATNFTYSSSCLNSEQGYQSRLHINVGRNGGVISARTRVSIISCELKIPS</sequence>
<protein>
    <recommendedName>
        <fullName evidence="4">CUE domain-containing protein</fullName>
    </recommendedName>
</protein>
<name>A0A1B0GKZ6_LUTLO</name>
<evidence type="ECO:0008006" key="4">
    <source>
        <dbReference type="Google" id="ProtNLM"/>
    </source>
</evidence>
<proteinExistence type="predicted"/>
<dbReference type="EMBL" id="AJWK01033976">
    <property type="status" value="NOT_ANNOTATED_CDS"/>
    <property type="molecule type" value="Genomic_DNA"/>
</dbReference>